<feature type="region of interest" description="Disordered" evidence="1">
    <location>
        <begin position="1660"/>
        <end position="1691"/>
    </location>
</feature>
<feature type="compositionally biased region" description="Polar residues" evidence="1">
    <location>
        <begin position="292"/>
        <end position="324"/>
    </location>
</feature>
<feature type="region of interest" description="Disordered" evidence="1">
    <location>
        <begin position="219"/>
        <end position="238"/>
    </location>
</feature>
<feature type="compositionally biased region" description="Low complexity" evidence="1">
    <location>
        <begin position="496"/>
        <end position="518"/>
    </location>
</feature>
<feature type="compositionally biased region" description="Polar residues" evidence="1">
    <location>
        <begin position="1482"/>
        <end position="1495"/>
    </location>
</feature>
<feature type="domain" description="IMD" evidence="2">
    <location>
        <begin position="1"/>
        <end position="151"/>
    </location>
</feature>
<feature type="region of interest" description="Disordered" evidence="1">
    <location>
        <begin position="1473"/>
        <end position="1532"/>
    </location>
</feature>
<feature type="region of interest" description="Disordered" evidence="1">
    <location>
        <begin position="153"/>
        <end position="214"/>
    </location>
</feature>
<dbReference type="SUPFAM" id="SSF103657">
    <property type="entry name" value="BAR/IMD domain-like"/>
    <property type="match status" value="1"/>
</dbReference>
<feature type="region of interest" description="Disordered" evidence="1">
    <location>
        <begin position="1791"/>
        <end position="1829"/>
    </location>
</feature>
<feature type="compositionally biased region" description="Polar residues" evidence="1">
    <location>
        <begin position="1241"/>
        <end position="1252"/>
    </location>
</feature>
<feature type="region of interest" description="Disordered" evidence="1">
    <location>
        <begin position="250"/>
        <end position="363"/>
    </location>
</feature>
<dbReference type="InterPro" id="IPR013606">
    <property type="entry name" value="I-BAR_dom"/>
</dbReference>
<feature type="compositionally biased region" description="Gly residues" evidence="1">
    <location>
        <begin position="159"/>
        <end position="174"/>
    </location>
</feature>
<dbReference type="Proteomes" id="UP000092460">
    <property type="component" value="Unassembled WGS sequence"/>
</dbReference>
<feature type="region of interest" description="Disordered" evidence="1">
    <location>
        <begin position="1356"/>
        <end position="1383"/>
    </location>
</feature>
<feature type="compositionally biased region" description="Low complexity" evidence="1">
    <location>
        <begin position="1795"/>
        <end position="1822"/>
    </location>
</feature>
<feature type="compositionally biased region" description="Low complexity" evidence="1">
    <location>
        <begin position="729"/>
        <end position="742"/>
    </location>
</feature>
<dbReference type="GO" id="GO:0007009">
    <property type="term" value="P:plasma membrane organization"/>
    <property type="evidence" value="ECO:0007669"/>
    <property type="project" value="InterPro"/>
</dbReference>
<dbReference type="EnsemblMetazoa" id="GPPI017667-RA">
    <property type="protein sequence ID" value="GPPI017667-PA"/>
    <property type="gene ID" value="GPPI017667"/>
</dbReference>
<keyword evidence="4" id="KW-1185">Reference proteome</keyword>
<dbReference type="STRING" id="67801.A0A1B0B3K2"/>
<feature type="region of interest" description="Disordered" evidence="1">
    <location>
        <begin position="1164"/>
        <end position="1305"/>
    </location>
</feature>
<feature type="compositionally biased region" description="Low complexity" evidence="1">
    <location>
        <begin position="1511"/>
        <end position="1529"/>
    </location>
</feature>
<feature type="compositionally biased region" description="Low complexity" evidence="1">
    <location>
        <begin position="550"/>
        <end position="565"/>
    </location>
</feature>
<accession>A0A1B0B3K2</accession>
<proteinExistence type="predicted"/>
<evidence type="ECO:0000256" key="1">
    <source>
        <dbReference type="SAM" id="MobiDB-lite"/>
    </source>
</evidence>
<dbReference type="GO" id="GO:0030031">
    <property type="term" value="P:cell projection assembly"/>
    <property type="evidence" value="ECO:0007669"/>
    <property type="project" value="TreeGrafter"/>
</dbReference>
<dbReference type="PANTHER" id="PTHR15708">
    <property type="entry name" value="ACTIN BUNDLING/MISSING IN METASTASIS-RELATED"/>
    <property type="match status" value="1"/>
</dbReference>
<dbReference type="GO" id="GO:0003779">
    <property type="term" value="F:actin binding"/>
    <property type="evidence" value="ECO:0007669"/>
    <property type="project" value="InterPro"/>
</dbReference>
<feature type="region of interest" description="Disordered" evidence="1">
    <location>
        <begin position="1553"/>
        <end position="1588"/>
    </location>
</feature>
<reference evidence="3" key="2">
    <citation type="submission" date="2020-05" db="UniProtKB">
        <authorList>
            <consortium name="EnsemblMetazoa"/>
        </authorList>
    </citation>
    <scope>IDENTIFICATION</scope>
    <source>
        <strain evidence="3">IAEA</strain>
    </source>
</reference>
<dbReference type="GO" id="GO:0005543">
    <property type="term" value="F:phospholipid binding"/>
    <property type="evidence" value="ECO:0007669"/>
    <property type="project" value="TreeGrafter"/>
</dbReference>
<feature type="compositionally biased region" description="Polar residues" evidence="1">
    <location>
        <begin position="481"/>
        <end position="495"/>
    </location>
</feature>
<dbReference type="GO" id="GO:0015629">
    <property type="term" value="C:actin cytoskeleton"/>
    <property type="evidence" value="ECO:0007669"/>
    <property type="project" value="TreeGrafter"/>
</dbReference>
<organism evidence="3 4">
    <name type="scientific">Glossina palpalis gambiensis</name>
    <dbReference type="NCBI Taxonomy" id="67801"/>
    <lineage>
        <taxon>Eukaryota</taxon>
        <taxon>Metazoa</taxon>
        <taxon>Ecdysozoa</taxon>
        <taxon>Arthropoda</taxon>
        <taxon>Hexapoda</taxon>
        <taxon>Insecta</taxon>
        <taxon>Pterygota</taxon>
        <taxon>Neoptera</taxon>
        <taxon>Endopterygota</taxon>
        <taxon>Diptera</taxon>
        <taxon>Brachycera</taxon>
        <taxon>Muscomorpha</taxon>
        <taxon>Hippoboscoidea</taxon>
        <taxon>Glossinidae</taxon>
        <taxon>Glossina</taxon>
    </lineage>
</organism>
<dbReference type="GO" id="GO:0009898">
    <property type="term" value="C:cytoplasmic side of plasma membrane"/>
    <property type="evidence" value="ECO:0007669"/>
    <property type="project" value="TreeGrafter"/>
</dbReference>
<dbReference type="PANTHER" id="PTHR15708:SF4">
    <property type="entry name" value="FI21477P1-RELATED"/>
    <property type="match status" value="1"/>
</dbReference>
<feature type="compositionally biased region" description="Polar residues" evidence="1">
    <location>
        <begin position="1207"/>
        <end position="1221"/>
    </location>
</feature>
<name>A0A1B0B3K2_9MUSC</name>
<feature type="region of interest" description="Disordered" evidence="1">
    <location>
        <begin position="1728"/>
        <end position="1757"/>
    </location>
</feature>
<dbReference type="InterPro" id="IPR027267">
    <property type="entry name" value="AH/BAR_dom_sf"/>
</dbReference>
<sequence>MDCLVQPLQEKLEDWKRSVATIDKEHAKEYKRCRTELKKRSTDTLRLQKKARKGQSGTLQSLMDSHMQDVTLRRAELEEVEKKSLRSAMIEERMRYCSFVHMLQPVVKEECEVMSELGHLQEAMQSIALVTKDPHVLPAASEELIHDAKASINLYPESPGGGGSGGGGGGGPGTQPGCSNSLGSRKSSVCSISSMNSSGSSNSPGHPHYPRSMSQLIPPTVRLKPGESSDSGFCSSPALTTQASAANNSVHINSTWPPHSQDAVELPSNADRPHTISSAYEKGHQRPPLTVYTFQNPETINESSGSVNNASNTSGPNTPSTQKSPAGALSRPPLPVRCSSLERPLVGNNSRGNSNNLLQRQCPSPIPAHVTKELSAHIAQQQLQQQQQLQLQQQQQQQQFQQQPQLMQHNNYQQLSQLSSPPTYVNMSELANMAAIKNANLQQQQQQQQQPQQQSGAALQQQQSVDSISSIHSNESAGASHHSTPPNQTPAHQHQSQYTRSQSTNSSSNASSLHSHPSIESTVATSLQGQTPTPSSGSSTPQNHYSPLLTNSPSSTAAGTPSGGSITSGGLTGNIGCGAGGSGGFIYNVCSPTPPQSANTSSASDILKITETDSGQGVPNHTTTHQYPNVVSPQQEAATDAASNIQIVNNQETSSPSKADSCSSIVENDERSRASVLQKASMFEKQAAAVKNTPPPPSAVTRGAPTTDSSIYGTRSVQQHQHGHHQQYQHHQQQSQAQAIDQQEVDSFQREIDASKQPHQPQQQQQHHQQQQQQQQQKTQQLSPAGAAIDSYDCNETMTIITDENSTTIICEQPNQSQAQMLTKHHLDCCSASNQTNSSGCGTDISDTTSDDCGADTQSITSLNYHNNNNNNINNSNLVKRNLKSLSEANYNSDSELSRCYVSETSSLMGRGDGDGYENPTFALFAATSSSSSIAFEDNRSDNVMMPTRQAYVDNISDNGSGVVVIYDHQPPITPDIDYVKQNSEIVMLRTKPQQQVQYQHEVCELQQLPANLCENLVSPSDGGEQHVATVAPAKQRLSSFRASSEQLQLLNNNTMAVKGMQNSNSKIQENGDRVIVTQGTMTAMTAHSSSDTIIRRKLPPKPPMLSVLNGQREGGLRGSKALELSNAIKEQHQSLKKPLNVDFKTDLEAKILKQKQKLLLQEQQEKQQQRLQRQSSLHPSPKVFNVESNSSSTPLPPPPLPPSNSDTANCRPSSATTPTATVGKPSITPRPASLSGGGSNTRVTRRSSINTAKPPPPIRRSSSVTPSPNAPTTPTHSNSTNLLHHQTHSLNTSTENLPPPPAYLLESSRHFPTIPLAPALSSPVAVIAAGGGMLNASQKVSEAVKALTALRLQSGSPHNFKRSHGDQEHLSPLSPHQQSVLQSPKYQVDIYTTTTTTATTITDNVTTSTRRSPLLLPPMHDKDSFEVHYNPYNDLQTAVANNHLMPKQSTANTDAELDLRNEFSPIYQQLSPKPYHHQHTRSSPSSLSPNNTITGFDDDRPPPLPPPNPQHYRQQPQQQQSKRPNQSHLQQRSCYDLALPSLNSNYKLMQEMHQKPLQSQEQKQLHNANGEAGYGCNSPTSFRTSSPGGIYAQPKILNNMSSFRLTASASFNASPHFPLSSSTSSLLSKVTSFSKDSSQSSSGGVIGKSANITSYHTLHSHCSSSSSANTTTTSTTTTTTTASTSHYYPSTNSQNAVVEANSNRNQNQYSTNLNNSGQYYASKHSTIAGASAHHQSSHATKISHKQPPIPSRHSSAQQKIFVATNPFMQTTATSMHYHSPEAQATANFNAHSQPVSSLSNSPTPPSSVASIYGTSSRRSSASGGGIGSVAHSHSLTNSGHYEIGGNGGGSSVYYNHHHNSSHNSIMVITFHCRGLSDENKDNDGGRKMKWTDKPFALIAPNQIICSLRTIFDDYPQTSQSPDQYKAPPMKHYASALNADKTGSIRTKAKAEFLENLNAKLAKQGLSGRAFAVRNLINSKALPDPRICHESLMDQIKRGATLKRNQKINDRSAPKIY</sequence>
<feature type="compositionally biased region" description="Low complexity" evidence="1">
    <location>
        <begin position="441"/>
        <end position="476"/>
    </location>
</feature>
<feature type="compositionally biased region" description="Low complexity" evidence="1">
    <location>
        <begin position="757"/>
        <end position="781"/>
    </location>
</feature>
<feature type="compositionally biased region" description="Polar residues" evidence="1">
    <location>
        <begin position="1261"/>
        <end position="1297"/>
    </location>
</feature>
<dbReference type="Gene3D" id="1.20.1270.60">
    <property type="entry name" value="Arfaptin homology (AH) domain/BAR domain"/>
    <property type="match status" value="1"/>
</dbReference>
<dbReference type="VEuPathDB" id="VectorBase:GPPI017667"/>
<dbReference type="Pfam" id="PF08397">
    <property type="entry name" value="IMD"/>
    <property type="match status" value="1"/>
</dbReference>
<dbReference type="InterPro" id="IPR030127">
    <property type="entry name" value="MTSS1/MTSS2"/>
</dbReference>
<feature type="compositionally biased region" description="Polar residues" evidence="1">
    <location>
        <begin position="176"/>
        <end position="186"/>
    </location>
</feature>
<feature type="region of interest" description="Disordered" evidence="1">
    <location>
        <begin position="441"/>
        <end position="565"/>
    </location>
</feature>
<feature type="compositionally biased region" description="Polar residues" evidence="1">
    <location>
        <begin position="228"/>
        <end position="238"/>
    </location>
</feature>
<feature type="compositionally biased region" description="Basic and acidic residues" evidence="1">
    <location>
        <begin position="747"/>
        <end position="756"/>
    </location>
</feature>
<feature type="compositionally biased region" description="Low complexity" evidence="1">
    <location>
        <begin position="347"/>
        <end position="360"/>
    </location>
</feature>
<feature type="compositionally biased region" description="Low complexity" evidence="1">
    <location>
        <begin position="1731"/>
        <end position="1740"/>
    </location>
</feature>
<evidence type="ECO:0000313" key="3">
    <source>
        <dbReference type="EnsemblMetazoa" id="GPPI017667-PA"/>
    </source>
</evidence>
<feature type="compositionally biased region" description="Low complexity" evidence="1">
    <location>
        <begin position="528"/>
        <end position="542"/>
    </location>
</feature>
<evidence type="ECO:0000259" key="2">
    <source>
        <dbReference type="PROSITE" id="PS51338"/>
    </source>
</evidence>
<feature type="compositionally biased region" description="Polar residues" evidence="1">
    <location>
        <begin position="1557"/>
        <end position="1568"/>
    </location>
</feature>
<evidence type="ECO:0000313" key="4">
    <source>
        <dbReference type="Proteomes" id="UP000092460"/>
    </source>
</evidence>
<dbReference type="PROSITE" id="PS51338">
    <property type="entry name" value="IMD"/>
    <property type="match status" value="1"/>
</dbReference>
<feature type="compositionally biased region" description="Low complexity" evidence="1">
    <location>
        <begin position="187"/>
        <end position="203"/>
    </location>
</feature>
<feature type="compositionally biased region" description="Polar residues" evidence="1">
    <location>
        <begin position="1578"/>
        <end position="1588"/>
    </location>
</feature>
<feature type="compositionally biased region" description="Polar residues" evidence="1">
    <location>
        <begin position="704"/>
        <end position="717"/>
    </location>
</feature>
<reference evidence="4" key="1">
    <citation type="submission" date="2015-01" db="EMBL/GenBank/DDBJ databases">
        <authorList>
            <person name="Aksoy S."/>
            <person name="Warren W."/>
            <person name="Wilson R.K."/>
        </authorList>
    </citation>
    <scope>NUCLEOTIDE SEQUENCE [LARGE SCALE GENOMIC DNA]</scope>
    <source>
        <strain evidence="4">IAEA</strain>
    </source>
</reference>
<feature type="region of interest" description="Disordered" evidence="1">
    <location>
        <begin position="686"/>
        <end position="786"/>
    </location>
</feature>
<dbReference type="EMBL" id="JXJN01007874">
    <property type="status" value="NOT_ANNOTATED_CDS"/>
    <property type="molecule type" value="Genomic_DNA"/>
</dbReference>
<protein>
    <recommendedName>
        <fullName evidence="2">IMD domain-containing protein</fullName>
    </recommendedName>
</protein>